<name>A0A6B9KH01_9VIRU</name>
<evidence type="ECO:0000313" key="1">
    <source>
        <dbReference type="EMBL" id="QHA33878.1"/>
    </source>
</evidence>
<organism evidence="1">
    <name type="scientific">Atrato Sobemo-like virus 4</name>
    <dbReference type="NCBI Taxonomy" id="2689350"/>
    <lineage>
        <taxon>Viruses</taxon>
        <taxon>Riboviria</taxon>
        <taxon>Orthornavirae</taxon>
        <taxon>Pisuviricota</taxon>
        <taxon>Pisoniviricetes</taxon>
        <taxon>Sobelivirales</taxon>
        <taxon>Solemoviridae</taxon>
    </lineage>
</organism>
<accession>A0A6B9KH01</accession>
<protein>
    <submittedName>
        <fullName evidence="1">Uncharacterized protein</fullName>
    </submittedName>
</protein>
<sequence>MYRLSYLGVVQRMLSPKGGEWYLDPPQILDCNDCVVTAAGRQRLQPNTALAIRDSSVVTGKDNITSDGEFKITQQRGDANQEWLDMDFEANVQLEVGSVVLVSLTISLSMNFPRISLLELSGFQLSGAERLDAPISWLITTGNGEFSTYQSLRVWVEILVKTVKPRLLYNVHLALSPKEYDEDRIIQASVNLDAGSMSMKWG</sequence>
<proteinExistence type="predicted"/>
<reference evidence="1" key="1">
    <citation type="submission" date="2019-10" db="EMBL/GenBank/DDBJ databases">
        <authorList>
            <person name="Nitsche A."/>
            <person name="Hankeln T."/>
            <person name="Acosta O."/>
            <person name="Velez I.D."/>
            <person name="Schiemann D.J."/>
        </authorList>
    </citation>
    <scope>NUCLEOTIDE SEQUENCE</scope>
    <source>
        <strain evidence="1">Ps 1758-7</strain>
    </source>
</reference>
<dbReference type="EMBL" id="MN661096">
    <property type="protein sequence ID" value="QHA33878.1"/>
    <property type="molecule type" value="Genomic_RNA"/>
</dbReference>